<sequence>MARPEPHGSEDWPAPLEILNPDSKHPVVLICEHAANHIPARYERLGVEPADLERHIAYDIGAAAVTRILARRLGAPAFLGTYSRLLVDLNRPFGAPSSMPVLSEATRIPGNEGLDEAELAFRRRAIFDPFHDAIAALLDRRVGQPSLIVTIHSFTPVFLGVSRPWHVGILHDHQPAFARHFLAGLAADPALVVGENVPYVIERDSDYAIPVHASDRGLPGALIEIRNDLIRTPEGGDAWAARLAPILDDLSLTRRPAA</sequence>
<dbReference type="InterPro" id="IPR011227">
    <property type="entry name" value="UCP029730"/>
</dbReference>
<evidence type="ECO:0000313" key="2">
    <source>
        <dbReference type="Proteomes" id="UP000553963"/>
    </source>
</evidence>
<comment type="caution">
    <text evidence="1">The sequence shown here is derived from an EMBL/GenBank/DDBJ whole genome shotgun (WGS) entry which is preliminary data.</text>
</comment>
<name>A0A840AU14_9HYPH</name>
<dbReference type="PIRSF" id="PIRSF029730">
    <property type="entry name" value="UCP029730"/>
    <property type="match status" value="1"/>
</dbReference>
<dbReference type="EMBL" id="JACIDS010000004">
    <property type="protein sequence ID" value="MBB3932547.1"/>
    <property type="molecule type" value="Genomic_DNA"/>
</dbReference>
<dbReference type="InterPro" id="IPR007709">
    <property type="entry name" value="N-FG_amidohydro"/>
</dbReference>
<protein>
    <submittedName>
        <fullName evidence="1">Putative N-formylglutamate amidohydrolase</fullName>
    </submittedName>
</protein>
<dbReference type="GO" id="GO:0016787">
    <property type="term" value="F:hydrolase activity"/>
    <property type="evidence" value="ECO:0007669"/>
    <property type="project" value="UniProtKB-KW"/>
</dbReference>
<dbReference type="AlphaFoldDB" id="A0A840AU14"/>
<keyword evidence="2" id="KW-1185">Reference proteome</keyword>
<dbReference type="Gene3D" id="3.40.630.40">
    <property type="entry name" value="Zn-dependent exopeptidases"/>
    <property type="match status" value="1"/>
</dbReference>
<accession>A0A840AU14</accession>
<keyword evidence="1" id="KW-0378">Hydrolase</keyword>
<evidence type="ECO:0000313" key="1">
    <source>
        <dbReference type="EMBL" id="MBB3932547.1"/>
    </source>
</evidence>
<gene>
    <name evidence="1" type="ORF">GGR25_003605</name>
</gene>
<dbReference type="SUPFAM" id="SSF53187">
    <property type="entry name" value="Zn-dependent exopeptidases"/>
    <property type="match status" value="1"/>
</dbReference>
<dbReference type="Proteomes" id="UP000553963">
    <property type="component" value="Unassembled WGS sequence"/>
</dbReference>
<reference evidence="1 2" key="1">
    <citation type="submission" date="2020-08" db="EMBL/GenBank/DDBJ databases">
        <title>Genomic Encyclopedia of Type Strains, Phase IV (KMG-IV): sequencing the most valuable type-strain genomes for metagenomic binning, comparative biology and taxonomic classification.</title>
        <authorList>
            <person name="Goeker M."/>
        </authorList>
    </citation>
    <scope>NUCLEOTIDE SEQUENCE [LARGE SCALE GENOMIC DNA]</scope>
    <source>
        <strain evidence="1 2">DSM 25966</strain>
    </source>
</reference>
<dbReference type="Pfam" id="PF05013">
    <property type="entry name" value="FGase"/>
    <property type="match status" value="1"/>
</dbReference>
<dbReference type="RefSeq" id="WP_183400161.1">
    <property type="nucleotide sequence ID" value="NZ_JACIDS010000004.1"/>
</dbReference>
<proteinExistence type="predicted"/>
<organism evidence="1 2">
    <name type="scientific">Kaistia hirudinis</name>
    <dbReference type="NCBI Taxonomy" id="1293440"/>
    <lineage>
        <taxon>Bacteria</taxon>
        <taxon>Pseudomonadati</taxon>
        <taxon>Pseudomonadota</taxon>
        <taxon>Alphaproteobacteria</taxon>
        <taxon>Hyphomicrobiales</taxon>
        <taxon>Kaistiaceae</taxon>
        <taxon>Kaistia</taxon>
    </lineage>
</organism>